<evidence type="ECO:0000313" key="3">
    <source>
        <dbReference type="EMBL" id="CAG5079777.1"/>
    </source>
</evidence>
<name>A0A916JLD6_9FLAO</name>
<keyword evidence="4" id="KW-1185">Reference proteome</keyword>
<dbReference type="RefSeq" id="WP_258541280.1">
    <property type="nucleotide sequence ID" value="NZ_OU015584.1"/>
</dbReference>
<dbReference type="SUPFAM" id="SSF51735">
    <property type="entry name" value="NAD(P)-binding Rossmann-fold domains"/>
    <property type="match status" value="1"/>
</dbReference>
<dbReference type="EMBL" id="OU015584">
    <property type="protein sequence ID" value="CAG5079777.1"/>
    <property type="molecule type" value="Genomic_DNA"/>
</dbReference>
<organism evidence="3 4">
    <name type="scientific">Parvicella tangerina</name>
    <dbReference type="NCBI Taxonomy" id="2829795"/>
    <lineage>
        <taxon>Bacteria</taxon>
        <taxon>Pseudomonadati</taxon>
        <taxon>Bacteroidota</taxon>
        <taxon>Flavobacteriia</taxon>
        <taxon>Flavobacteriales</taxon>
        <taxon>Parvicellaceae</taxon>
        <taxon>Parvicella</taxon>
    </lineage>
</organism>
<dbReference type="Pfam" id="PF01370">
    <property type="entry name" value="Epimerase"/>
    <property type="match status" value="1"/>
</dbReference>
<accession>A0A916JLD6</accession>
<dbReference type="InterPro" id="IPR001509">
    <property type="entry name" value="Epimerase_deHydtase"/>
</dbReference>
<dbReference type="InterPro" id="IPR036291">
    <property type="entry name" value="NAD(P)-bd_dom_sf"/>
</dbReference>
<dbReference type="Gene3D" id="3.40.50.720">
    <property type="entry name" value="NAD(P)-binding Rossmann-like Domain"/>
    <property type="match status" value="1"/>
</dbReference>
<evidence type="ECO:0000256" key="1">
    <source>
        <dbReference type="ARBA" id="ARBA00007637"/>
    </source>
</evidence>
<dbReference type="Proteomes" id="UP000683507">
    <property type="component" value="Chromosome"/>
</dbReference>
<sequence length="314" mass="35443">MEQTKILITGGAGNVGGALARRLVENPNYFVVIADNLSTGSREKLPSKEYANWSFVTCDVNDYRDISELMMAYKFDYVFHYAAVVGVKRTQDNPIMVLNDIDGIKNVLNLSKNTSVKRAFFSSSSEVYGEPVELPQHEETTPLNSRVPYAVVKNVGEAFFRSFKKSYGLDFTIFRFFNTYGPNQSKDFVVSKFLSLALQNKDITIYGDGTQTRTFCYVDDNVDACVKIFEEEHEMNDVINIGGADEITILDLAKLVIRKTNSSSKIIHLPPLPEGDMSRRMPDNSKMKRILGRPMISIEEGIEKMLAHPEFKPE</sequence>
<reference evidence="3" key="1">
    <citation type="submission" date="2021-04" db="EMBL/GenBank/DDBJ databases">
        <authorList>
            <person name="Rodrigo-Torres L."/>
            <person name="Arahal R. D."/>
            <person name="Lucena T."/>
        </authorList>
    </citation>
    <scope>NUCLEOTIDE SEQUENCE</scope>
    <source>
        <strain evidence="3">AS29M-1</strain>
    </source>
</reference>
<feature type="domain" description="NAD-dependent epimerase/dehydratase" evidence="2">
    <location>
        <begin position="6"/>
        <end position="242"/>
    </location>
</feature>
<gene>
    <name evidence="3" type="primary">wbgU_1</name>
    <name evidence="3" type="ORF">CRYO30217_01061</name>
</gene>
<dbReference type="KEGG" id="ptan:CRYO30217_01061"/>
<dbReference type="EC" id="5.1.3.7" evidence="3"/>
<protein>
    <submittedName>
        <fullName evidence="3">UDP-N-acetylglucosamine 4-epimerase</fullName>
        <ecNumber evidence="3">5.1.3.7</ecNumber>
    </submittedName>
</protein>
<evidence type="ECO:0000259" key="2">
    <source>
        <dbReference type="Pfam" id="PF01370"/>
    </source>
</evidence>
<keyword evidence="3" id="KW-0413">Isomerase</keyword>
<dbReference type="AlphaFoldDB" id="A0A916JLD6"/>
<evidence type="ECO:0000313" key="4">
    <source>
        <dbReference type="Proteomes" id="UP000683507"/>
    </source>
</evidence>
<proteinExistence type="inferred from homology"/>
<dbReference type="GO" id="GO:0003974">
    <property type="term" value="F:UDP-N-acetylglucosamine 4-epimerase activity"/>
    <property type="evidence" value="ECO:0007669"/>
    <property type="project" value="UniProtKB-EC"/>
</dbReference>
<comment type="similarity">
    <text evidence="1">Belongs to the NAD(P)-dependent epimerase/dehydratase family.</text>
</comment>
<dbReference type="PANTHER" id="PTHR43000">
    <property type="entry name" value="DTDP-D-GLUCOSE 4,6-DEHYDRATASE-RELATED"/>
    <property type="match status" value="1"/>
</dbReference>